<reference evidence="2" key="1">
    <citation type="submission" date="2023-03" db="EMBL/GenBank/DDBJ databases">
        <title>Massive genome expansion in bonnet fungi (Mycena s.s.) driven by repeated elements and novel gene families across ecological guilds.</title>
        <authorList>
            <consortium name="Lawrence Berkeley National Laboratory"/>
            <person name="Harder C.B."/>
            <person name="Miyauchi S."/>
            <person name="Viragh M."/>
            <person name="Kuo A."/>
            <person name="Thoen E."/>
            <person name="Andreopoulos B."/>
            <person name="Lu D."/>
            <person name="Skrede I."/>
            <person name="Drula E."/>
            <person name="Henrissat B."/>
            <person name="Morin E."/>
            <person name="Kohler A."/>
            <person name="Barry K."/>
            <person name="LaButti K."/>
            <person name="Morin E."/>
            <person name="Salamov A."/>
            <person name="Lipzen A."/>
            <person name="Mereny Z."/>
            <person name="Hegedus B."/>
            <person name="Baldrian P."/>
            <person name="Stursova M."/>
            <person name="Weitz H."/>
            <person name="Taylor A."/>
            <person name="Grigoriev I.V."/>
            <person name="Nagy L.G."/>
            <person name="Martin F."/>
            <person name="Kauserud H."/>
        </authorList>
    </citation>
    <scope>NUCLEOTIDE SEQUENCE</scope>
    <source>
        <strain evidence="2">CBHHK067</strain>
    </source>
</reference>
<keyword evidence="3" id="KW-1185">Reference proteome</keyword>
<protein>
    <submittedName>
        <fullName evidence="2">Uncharacterized protein</fullName>
    </submittedName>
</protein>
<feature type="transmembrane region" description="Helical" evidence="1">
    <location>
        <begin position="12"/>
        <end position="35"/>
    </location>
</feature>
<name>A0AAD7DQ58_MYCRO</name>
<organism evidence="2 3">
    <name type="scientific">Mycena rosella</name>
    <name type="common">Pink bonnet</name>
    <name type="synonym">Agaricus rosellus</name>
    <dbReference type="NCBI Taxonomy" id="1033263"/>
    <lineage>
        <taxon>Eukaryota</taxon>
        <taxon>Fungi</taxon>
        <taxon>Dikarya</taxon>
        <taxon>Basidiomycota</taxon>
        <taxon>Agaricomycotina</taxon>
        <taxon>Agaricomycetes</taxon>
        <taxon>Agaricomycetidae</taxon>
        <taxon>Agaricales</taxon>
        <taxon>Marasmiineae</taxon>
        <taxon>Mycenaceae</taxon>
        <taxon>Mycena</taxon>
    </lineage>
</organism>
<keyword evidence="1" id="KW-0472">Membrane</keyword>
<accession>A0AAD7DQ58</accession>
<sequence>MPVQDIPTTLGALLIGGLFALLFVPSLLCVVSLIFRHKQDPAQIKSLIFSVWLLDNLHTGFIWGGLWFGSIQNYGEHGMLMVILTVRILLFWGVVLGTPTELSFIFKGACNIPCTLLFRTPNILDEQETMAHDLTHVAAWCRHGKCTLFGVGTFYYYRRHPSRLHYRSYNLFQLHAHWIFTIGLGVSSAVDILITGLLVYLFQSN</sequence>
<feature type="transmembrane region" description="Helical" evidence="1">
    <location>
        <begin position="178"/>
        <end position="202"/>
    </location>
</feature>
<dbReference type="AlphaFoldDB" id="A0AAD7DQ58"/>
<keyword evidence="1" id="KW-1133">Transmembrane helix</keyword>
<proteinExistence type="predicted"/>
<evidence type="ECO:0000256" key="1">
    <source>
        <dbReference type="SAM" id="Phobius"/>
    </source>
</evidence>
<dbReference type="Proteomes" id="UP001221757">
    <property type="component" value="Unassembled WGS sequence"/>
</dbReference>
<evidence type="ECO:0000313" key="3">
    <source>
        <dbReference type="Proteomes" id="UP001221757"/>
    </source>
</evidence>
<dbReference type="EMBL" id="JARKIE010000033">
    <property type="protein sequence ID" value="KAJ7696739.1"/>
    <property type="molecule type" value="Genomic_DNA"/>
</dbReference>
<gene>
    <name evidence="2" type="ORF">B0H17DRAFT_1130762</name>
</gene>
<feature type="transmembrane region" description="Helical" evidence="1">
    <location>
        <begin position="78"/>
        <end position="97"/>
    </location>
</feature>
<evidence type="ECO:0000313" key="2">
    <source>
        <dbReference type="EMBL" id="KAJ7696739.1"/>
    </source>
</evidence>
<keyword evidence="1" id="KW-0812">Transmembrane</keyword>
<feature type="transmembrane region" description="Helical" evidence="1">
    <location>
        <begin position="47"/>
        <end position="66"/>
    </location>
</feature>
<comment type="caution">
    <text evidence="2">The sequence shown here is derived from an EMBL/GenBank/DDBJ whole genome shotgun (WGS) entry which is preliminary data.</text>
</comment>